<dbReference type="Pfam" id="PF01541">
    <property type="entry name" value="GIY-YIG"/>
    <property type="match status" value="1"/>
</dbReference>
<dbReference type="PANTHER" id="PTHR30562">
    <property type="entry name" value="UVRC/OXIDOREDUCTASE"/>
    <property type="match status" value="1"/>
</dbReference>
<dbReference type="GO" id="GO:0009381">
    <property type="term" value="F:excinuclease ABC activity"/>
    <property type="evidence" value="ECO:0007669"/>
    <property type="project" value="UniProtKB-UniRule"/>
</dbReference>
<dbReference type="Pfam" id="PF02151">
    <property type="entry name" value="UVR"/>
    <property type="match status" value="1"/>
</dbReference>
<dbReference type="SMART" id="SM00278">
    <property type="entry name" value="HhH1"/>
    <property type="match status" value="2"/>
</dbReference>
<keyword evidence="5 6" id="KW-0234">DNA repair</keyword>
<dbReference type="GO" id="GO:0003677">
    <property type="term" value="F:DNA binding"/>
    <property type="evidence" value="ECO:0007669"/>
    <property type="project" value="UniProtKB-UniRule"/>
</dbReference>
<dbReference type="PANTHER" id="PTHR30562:SF1">
    <property type="entry name" value="UVRABC SYSTEM PROTEIN C"/>
    <property type="match status" value="1"/>
</dbReference>
<keyword evidence="6" id="KW-0742">SOS response</keyword>
<dbReference type="HAMAP" id="MF_00203">
    <property type="entry name" value="UvrC"/>
    <property type="match status" value="1"/>
</dbReference>
<name>A0A0D8ZYU0_9CYAN</name>
<accession>A0A0D8ZYU0</accession>
<feature type="domain" description="GIY-YIG" evidence="8">
    <location>
        <begin position="28"/>
        <end position="107"/>
    </location>
</feature>
<dbReference type="GO" id="GO:0009380">
    <property type="term" value="C:excinuclease repair complex"/>
    <property type="evidence" value="ECO:0007669"/>
    <property type="project" value="InterPro"/>
</dbReference>
<sequence length="627" mass="72013">MAPNADRIQLPLVKDPERLAARLKEIPPEPGVYLMRDKSDRIMYIGKSRKLRSRVRSYFRQAQKLSDRIAMMVRQVTEIEFIVTDTESEALALEANLIKQHQPYFNVLLKDDKKYPYVCVTWSEDYPRIFITRNRRIGKEKDKFYGPYTDSGLLRNILRLSKRIFALKQRPQPLFKDRPCLNYDMGRCPGVCQKLITPEEYRKTVQKVAMVFQGRSQELIEILTEQMHKSAEEMNFESAARIRDQIAGLRSLNANQKVSLPDDTVSRDAIALAANEQHACIQLFQIRAGQLVGRLGFVADAHAEPGAILQRVLEEHYQTADDVEIPTEILVQHELPQAEMLAEVLSDRKGRKVTIVAPQRATKAELIEMVERNAEYELQRTQKLSDRNTQAMEDLAAIVDLPDLPRRIEGYDISHIQGSNAVASQVVFIDGLPAKQYYRHYKIKNPTVTAGHSDDFASLAEVIRRRFRKYAEDPQLPRVGNPDWPDLVMIDGGKGQLSSVVAQLQEMNLLDELRVVSLAKQREEIFLPGESQPIETEAEQPGVQLLRRLRDEAHRFAVTFHRQQRSDKLKRSRLDEIPGLGYHRQKQLLAHFRSIDYIRQASLEQLAQAPGIGPHLAQEIYNYFHPA</sequence>
<evidence type="ECO:0000256" key="2">
    <source>
        <dbReference type="ARBA" id="ARBA00022763"/>
    </source>
</evidence>
<dbReference type="FunFam" id="3.40.1440.10:FF:000001">
    <property type="entry name" value="UvrABC system protein C"/>
    <property type="match status" value="1"/>
</dbReference>
<dbReference type="GO" id="GO:0005737">
    <property type="term" value="C:cytoplasm"/>
    <property type="evidence" value="ECO:0007669"/>
    <property type="project" value="UniProtKB-SubCell"/>
</dbReference>
<evidence type="ECO:0000256" key="5">
    <source>
        <dbReference type="ARBA" id="ARBA00023204"/>
    </source>
</evidence>
<dbReference type="InterPro" id="IPR000305">
    <property type="entry name" value="GIY-YIG_endonuc"/>
</dbReference>
<evidence type="ECO:0000259" key="9">
    <source>
        <dbReference type="PROSITE" id="PS50165"/>
    </source>
</evidence>
<comment type="subcellular location">
    <subcellularLocation>
        <location evidence="6">Cytoplasm</location>
    </subcellularLocation>
</comment>
<comment type="similarity">
    <text evidence="6">Belongs to the UvrC family.</text>
</comment>
<keyword evidence="2 6" id="KW-0227">DNA damage</keyword>
<dbReference type="Pfam" id="PF22920">
    <property type="entry name" value="UvrC_RNaseH"/>
    <property type="match status" value="1"/>
</dbReference>
<dbReference type="InterPro" id="IPR047296">
    <property type="entry name" value="GIY-YIG_UvrC_Cho"/>
</dbReference>
<dbReference type="AlphaFoldDB" id="A0A0D8ZYU0"/>
<dbReference type="InterPro" id="IPR004791">
    <property type="entry name" value="UvrC"/>
</dbReference>
<evidence type="ECO:0000259" key="8">
    <source>
        <dbReference type="PROSITE" id="PS50164"/>
    </source>
</evidence>
<evidence type="ECO:0000256" key="1">
    <source>
        <dbReference type="ARBA" id="ARBA00022490"/>
    </source>
</evidence>
<dbReference type="InterPro" id="IPR038476">
    <property type="entry name" value="UvrC_RNase_H_dom_sf"/>
</dbReference>
<comment type="caution">
    <text evidence="10">The sequence shown here is derived from an EMBL/GenBank/DDBJ whole genome shotgun (WGS) entry which is preliminary data.</text>
</comment>
<dbReference type="PATRIC" id="fig|1618023.3.peg.3197"/>
<evidence type="ECO:0000313" key="10">
    <source>
        <dbReference type="EMBL" id="KJH72371.1"/>
    </source>
</evidence>
<evidence type="ECO:0000256" key="3">
    <source>
        <dbReference type="ARBA" id="ARBA00022769"/>
    </source>
</evidence>
<dbReference type="PROSITE" id="PS50165">
    <property type="entry name" value="UVRC"/>
    <property type="match status" value="1"/>
</dbReference>
<protein>
    <recommendedName>
        <fullName evidence="6">UvrABC system protein C</fullName>
        <shortName evidence="6">Protein UvrC</shortName>
    </recommendedName>
    <alternativeName>
        <fullName evidence="6">Excinuclease ABC subunit C</fullName>
    </alternativeName>
</protein>
<dbReference type="NCBIfam" id="TIGR00194">
    <property type="entry name" value="uvrC"/>
    <property type="match status" value="1"/>
</dbReference>
<keyword evidence="11" id="KW-1185">Reference proteome</keyword>
<dbReference type="CDD" id="cd10434">
    <property type="entry name" value="GIY-YIG_UvrC_Cho"/>
    <property type="match status" value="1"/>
</dbReference>
<dbReference type="InterPro" id="IPR035901">
    <property type="entry name" value="GIY-YIG_endonuc_sf"/>
</dbReference>
<dbReference type="Gene3D" id="3.30.420.340">
    <property type="entry name" value="UvrC, RNAse H endonuclease domain"/>
    <property type="match status" value="1"/>
</dbReference>
<dbReference type="InterPro" id="IPR036876">
    <property type="entry name" value="UVR_dom_sf"/>
</dbReference>
<dbReference type="SUPFAM" id="SSF47781">
    <property type="entry name" value="RuvA domain 2-like"/>
    <property type="match status" value="1"/>
</dbReference>
<comment type="function">
    <text evidence="6">The UvrABC repair system catalyzes the recognition and processing of DNA lesions. UvrC both incises the 5' and 3' sides of the lesion. The N-terminal half is responsible for the 3' incision and the C-terminal half is responsible for the 5' incision.</text>
</comment>
<dbReference type="InterPro" id="IPR041663">
    <property type="entry name" value="DisA/LigA_HHH"/>
</dbReference>
<dbReference type="Pfam" id="PF08459">
    <property type="entry name" value="UvrC_RNaseH_dom"/>
    <property type="match status" value="1"/>
</dbReference>
<keyword evidence="3 6" id="KW-0228">DNA excision</keyword>
<gene>
    <name evidence="6" type="primary">uvrC</name>
    <name evidence="10" type="ORF">UH38_07585</name>
</gene>
<organism evidence="10 11">
    <name type="scientific">Aliterella atlantica CENA595</name>
    <dbReference type="NCBI Taxonomy" id="1618023"/>
    <lineage>
        <taxon>Bacteria</taxon>
        <taxon>Bacillati</taxon>
        <taxon>Cyanobacteriota</taxon>
        <taxon>Cyanophyceae</taxon>
        <taxon>Chroococcidiopsidales</taxon>
        <taxon>Aliterellaceae</taxon>
        <taxon>Aliterella</taxon>
    </lineage>
</organism>
<dbReference type="SMART" id="SM00465">
    <property type="entry name" value="GIYc"/>
    <property type="match status" value="1"/>
</dbReference>
<evidence type="ECO:0000259" key="7">
    <source>
        <dbReference type="PROSITE" id="PS50151"/>
    </source>
</evidence>
<dbReference type="SUPFAM" id="SSF46600">
    <property type="entry name" value="C-terminal UvrC-binding domain of UvrB"/>
    <property type="match status" value="1"/>
</dbReference>
<proteinExistence type="inferred from homology"/>
<dbReference type="InterPro" id="IPR050066">
    <property type="entry name" value="UvrABC_protein_C"/>
</dbReference>
<comment type="subunit">
    <text evidence="6">Interacts with UvrB in an incision complex.</text>
</comment>
<evidence type="ECO:0000256" key="6">
    <source>
        <dbReference type="HAMAP-Rule" id="MF_00203"/>
    </source>
</evidence>
<dbReference type="EMBL" id="JYON01000006">
    <property type="protein sequence ID" value="KJH72371.1"/>
    <property type="molecule type" value="Genomic_DNA"/>
</dbReference>
<dbReference type="PROSITE" id="PS50164">
    <property type="entry name" value="GIY_YIG"/>
    <property type="match status" value="1"/>
</dbReference>
<dbReference type="Proteomes" id="UP000032452">
    <property type="component" value="Unassembled WGS sequence"/>
</dbReference>
<reference evidence="10 11" key="1">
    <citation type="submission" date="2015-02" db="EMBL/GenBank/DDBJ databases">
        <title>Draft genome of a novel marine cyanobacterium (Chroococcales) isolated from South Atlantic Ocean.</title>
        <authorList>
            <person name="Rigonato J."/>
            <person name="Alvarenga D.O."/>
            <person name="Branco L.H."/>
            <person name="Varani A.M."/>
            <person name="Brandini F.P."/>
            <person name="Fiore M.F."/>
        </authorList>
    </citation>
    <scope>NUCLEOTIDE SEQUENCE [LARGE SCALE GENOMIC DNA]</scope>
    <source>
        <strain evidence="10 11">CENA595</strain>
    </source>
</reference>
<dbReference type="GO" id="GO:0009432">
    <property type="term" value="P:SOS response"/>
    <property type="evidence" value="ECO:0007669"/>
    <property type="project" value="UniProtKB-UniRule"/>
</dbReference>
<dbReference type="Gene3D" id="4.10.860.10">
    <property type="entry name" value="UVR domain"/>
    <property type="match status" value="1"/>
</dbReference>
<evidence type="ECO:0000313" key="11">
    <source>
        <dbReference type="Proteomes" id="UP000032452"/>
    </source>
</evidence>
<keyword evidence="4 6" id="KW-0267">Excision nuclease</keyword>
<dbReference type="SUPFAM" id="SSF82771">
    <property type="entry name" value="GIY-YIG endonuclease"/>
    <property type="match status" value="1"/>
</dbReference>
<dbReference type="InterPro" id="IPR003583">
    <property type="entry name" value="Hlx-hairpin-Hlx_DNA-bd_motif"/>
</dbReference>
<dbReference type="PROSITE" id="PS50151">
    <property type="entry name" value="UVR"/>
    <property type="match status" value="1"/>
</dbReference>
<evidence type="ECO:0000256" key="4">
    <source>
        <dbReference type="ARBA" id="ARBA00022881"/>
    </source>
</evidence>
<dbReference type="InterPro" id="IPR001943">
    <property type="entry name" value="UVR_dom"/>
</dbReference>
<dbReference type="Gene3D" id="1.10.150.20">
    <property type="entry name" value="5' to 3' exonuclease, C-terminal subdomain"/>
    <property type="match status" value="1"/>
</dbReference>
<dbReference type="NCBIfam" id="NF001824">
    <property type="entry name" value="PRK00558.1-5"/>
    <property type="match status" value="1"/>
</dbReference>
<dbReference type="Gene3D" id="3.40.1440.10">
    <property type="entry name" value="GIY-YIG endonuclease"/>
    <property type="match status" value="1"/>
</dbReference>
<dbReference type="GO" id="GO:0006289">
    <property type="term" value="P:nucleotide-excision repair"/>
    <property type="evidence" value="ECO:0007669"/>
    <property type="project" value="UniProtKB-UniRule"/>
</dbReference>
<dbReference type="Pfam" id="PF12826">
    <property type="entry name" value="HHH_2"/>
    <property type="match status" value="1"/>
</dbReference>
<feature type="domain" description="UvrC family homology region profile" evidence="9">
    <location>
        <begin position="270"/>
        <end position="500"/>
    </location>
</feature>
<keyword evidence="1 6" id="KW-0963">Cytoplasm</keyword>
<dbReference type="InterPro" id="IPR010994">
    <property type="entry name" value="RuvA_2-like"/>
</dbReference>
<dbReference type="STRING" id="1618023.UH38_07585"/>
<dbReference type="InterPro" id="IPR001162">
    <property type="entry name" value="UvrC_RNase_H_dom"/>
</dbReference>
<feature type="domain" description="UVR" evidence="7">
    <location>
        <begin position="217"/>
        <end position="252"/>
    </location>
</feature>